<accession>B4IFD6</accession>
<name>B4IFD6_DROSE</name>
<evidence type="ECO:0000313" key="2">
    <source>
        <dbReference type="Proteomes" id="UP000001292"/>
    </source>
</evidence>
<keyword evidence="2" id="KW-1185">Reference proteome</keyword>
<protein>
    <submittedName>
        <fullName evidence="1">GM23321</fullName>
    </submittedName>
</protein>
<evidence type="ECO:0000313" key="1">
    <source>
        <dbReference type="EMBL" id="EDW46358.1"/>
    </source>
</evidence>
<sequence>MFVGSKPKLNLRFCLRGVAVGVGVGEGVAVGVGIKWAAGGMTLRVQVGAGK</sequence>
<gene>
    <name evidence="1" type="primary">Dsec\GM23321</name>
    <name evidence="1" type="ORF">Dsec_GM23321</name>
</gene>
<proteinExistence type="predicted"/>
<organism evidence="2">
    <name type="scientific">Drosophila sechellia</name>
    <name type="common">Fruit fly</name>
    <dbReference type="NCBI Taxonomy" id="7238"/>
    <lineage>
        <taxon>Eukaryota</taxon>
        <taxon>Metazoa</taxon>
        <taxon>Ecdysozoa</taxon>
        <taxon>Arthropoda</taxon>
        <taxon>Hexapoda</taxon>
        <taxon>Insecta</taxon>
        <taxon>Pterygota</taxon>
        <taxon>Neoptera</taxon>
        <taxon>Endopterygota</taxon>
        <taxon>Diptera</taxon>
        <taxon>Brachycera</taxon>
        <taxon>Muscomorpha</taxon>
        <taxon>Ephydroidea</taxon>
        <taxon>Drosophilidae</taxon>
        <taxon>Drosophila</taxon>
        <taxon>Sophophora</taxon>
    </lineage>
</organism>
<dbReference type="HOGENOM" id="CLU_3108642_0_0_1"/>
<dbReference type="AlphaFoldDB" id="B4IFD6"/>
<reference evidence="1 2" key="1">
    <citation type="journal article" date="2007" name="Nature">
        <title>Evolution of genes and genomes on the Drosophila phylogeny.</title>
        <authorList>
            <consortium name="Drosophila 12 Genomes Consortium"/>
            <person name="Clark A.G."/>
            <person name="Eisen M.B."/>
            <person name="Smith D.R."/>
            <person name="Bergman C.M."/>
            <person name="Oliver B."/>
            <person name="Markow T.A."/>
            <person name="Kaufman T.C."/>
            <person name="Kellis M."/>
            <person name="Gelbart W."/>
            <person name="Iyer V.N."/>
            <person name="Pollard D.A."/>
            <person name="Sackton T.B."/>
            <person name="Larracuente A.M."/>
            <person name="Singh N.D."/>
            <person name="Abad J.P."/>
            <person name="Abt D.N."/>
            <person name="Adryan B."/>
            <person name="Aguade M."/>
            <person name="Akashi H."/>
            <person name="Anderson W.W."/>
            <person name="Aquadro C.F."/>
            <person name="Ardell D.H."/>
            <person name="Arguello R."/>
            <person name="Artieri C.G."/>
            <person name="Barbash D.A."/>
            <person name="Barker D."/>
            <person name="Barsanti P."/>
            <person name="Batterham P."/>
            <person name="Batzoglou S."/>
            <person name="Begun D."/>
            <person name="Bhutkar A."/>
            <person name="Blanco E."/>
            <person name="Bosak S.A."/>
            <person name="Bradley R.K."/>
            <person name="Brand A.D."/>
            <person name="Brent M.R."/>
            <person name="Brooks A.N."/>
            <person name="Brown R.H."/>
            <person name="Butlin R.K."/>
            <person name="Caggese C."/>
            <person name="Calvi B.R."/>
            <person name="Bernardo de Carvalho A."/>
            <person name="Caspi A."/>
            <person name="Castrezana S."/>
            <person name="Celniker S.E."/>
            <person name="Chang J.L."/>
            <person name="Chapple C."/>
            <person name="Chatterji S."/>
            <person name="Chinwalla A."/>
            <person name="Civetta A."/>
            <person name="Clifton S.W."/>
            <person name="Comeron J.M."/>
            <person name="Costello J.C."/>
            <person name="Coyne J.A."/>
            <person name="Daub J."/>
            <person name="David R.G."/>
            <person name="Delcher A.L."/>
            <person name="Delehaunty K."/>
            <person name="Do C.B."/>
            <person name="Ebling H."/>
            <person name="Edwards K."/>
            <person name="Eickbush T."/>
            <person name="Evans J.D."/>
            <person name="Filipski A."/>
            <person name="Findeiss S."/>
            <person name="Freyhult E."/>
            <person name="Fulton L."/>
            <person name="Fulton R."/>
            <person name="Garcia A.C."/>
            <person name="Gardiner A."/>
            <person name="Garfield D.A."/>
            <person name="Garvin B.E."/>
            <person name="Gibson G."/>
            <person name="Gilbert D."/>
            <person name="Gnerre S."/>
            <person name="Godfrey J."/>
            <person name="Good R."/>
            <person name="Gotea V."/>
            <person name="Gravely B."/>
            <person name="Greenberg A.J."/>
            <person name="Griffiths-Jones S."/>
            <person name="Gross S."/>
            <person name="Guigo R."/>
            <person name="Gustafson E.A."/>
            <person name="Haerty W."/>
            <person name="Hahn M.W."/>
            <person name="Halligan D.L."/>
            <person name="Halpern A.L."/>
            <person name="Halter G.M."/>
            <person name="Han M.V."/>
            <person name="Heger A."/>
            <person name="Hillier L."/>
            <person name="Hinrichs A.S."/>
            <person name="Holmes I."/>
            <person name="Hoskins R.A."/>
            <person name="Hubisz M.J."/>
            <person name="Hultmark D."/>
            <person name="Huntley M.A."/>
            <person name="Jaffe D.B."/>
            <person name="Jagadeeshan S."/>
            <person name="Jeck W.R."/>
            <person name="Johnson J."/>
            <person name="Jones C.D."/>
            <person name="Jordan W.C."/>
            <person name="Karpen G.H."/>
            <person name="Kataoka E."/>
            <person name="Keightley P.D."/>
            <person name="Kheradpour P."/>
            <person name="Kirkness E.F."/>
            <person name="Koerich L.B."/>
            <person name="Kristiansen K."/>
            <person name="Kudrna D."/>
            <person name="Kulathinal R.J."/>
            <person name="Kumar S."/>
            <person name="Kwok R."/>
            <person name="Lander E."/>
            <person name="Langley C.H."/>
            <person name="Lapoint R."/>
            <person name="Lazzaro B.P."/>
            <person name="Lee S.J."/>
            <person name="Levesque L."/>
            <person name="Li R."/>
            <person name="Lin C.F."/>
            <person name="Lin M.F."/>
            <person name="Lindblad-Toh K."/>
            <person name="Llopart A."/>
            <person name="Long M."/>
            <person name="Low L."/>
            <person name="Lozovsky E."/>
            <person name="Lu J."/>
            <person name="Luo M."/>
            <person name="Machado C.A."/>
            <person name="Makalowski W."/>
            <person name="Marzo M."/>
            <person name="Matsuda M."/>
            <person name="Matzkin L."/>
            <person name="McAllister B."/>
            <person name="McBride C.S."/>
            <person name="McKernan B."/>
            <person name="McKernan K."/>
            <person name="Mendez-Lago M."/>
            <person name="Minx P."/>
            <person name="Mollenhauer M.U."/>
            <person name="Montooth K."/>
            <person name="Mount S.M."/>
            <person name="Mu X."/>
            <person name="Myers E."/>
            <person name="Negre B."/>
            <person name="Newfeld S."/>
            <person name="Nielsen R."/>
            <person name="Noor M.A."/>
            <person name="O'Grady P."/>
            <person name="Pachter L."/>
            <person name="Papaceit M."/>
            <person name="Parisi M.J."/>
            <person name="Parisi M."/>
            <person name="Parts L."/>
            <person name="Pedersen J.S."/>
            <person name="Pesole G."/>
            <person name="Phillippy A.M."/>
            <person name="Ponting C.P."/>
            <person name="Pop M."/>
            <person name="Porcelli D."/>
            <person name="Powell J.R."/>
            <person name="Prohaska S."/>
            <person name="Pruitt K."/>
            <person name="Puig M."/>
            <person name="Quesneville H."/>
            <person name="Ram K.R."/>
            <person name="Rand D."/>
            <person name="Rasmussen M.D."/>
            <person name="Reed L.K."/>
            <person name="Reenan R."/>
            <person name="Reily A."/>
            <person name="Remington K.A."/>
            <person name="Rieger T.T."/>
            <person name="Ritchie M.G."/>
            <person name="Robin C."/>
            <person name="Rogers Y.H."/>
            <person name="Rohde C."/>
            <person name="Rozas J."/>
            <person name="Rubenfield M.J."/>
            <person name="Ruiz A."/>
            <person name="Russo S."/>
            <person name="Salzberg S.L."/>
            <person name="Sanchez-Gracia A."/>
            <person name="Saranga D.J."/>
            <person name="Sato H."/>
            <person name="Schaeffer S.W."/>
            <person name="Schatz M.C."/>
            <person name="Schlenke T."/>
            <person name="Schwartz R."/>
            <person name="Segarra C."/>
            <person name="Singh R.S."/>
            <person name="Sirot L."/>
            <person name="Sirota M."/>
            <person name="Sisneros N.B."/>
            <person name="Smith C.D."/>
            <person name="Smith T.F."/>
            <person name="Spieth J."/>
            <person name="Stage D.E."/>
            <person name="Stark A."/>
            <person name="Stephan W."/>
            <person name="Strausberg R.L."/>
            <person name="Strempel S."/>
            <person name="Sturgill D."/>
            <person name="Sutton G."/>
            <person name="Sutton G.G."/>
            <person name="Tao W."/>
            <person name="Teichmann S."/>
            <person name="Tobari Y.N."/>
            <person name="Tomimura Y."/>
            <person name="Tsolas J.M."/>
            <person name="Valente V.L."/>
            <person name="Venter E."/>
            <person name="Venter J.C."/>
            <person name="Vicario S."/>
            <person name="Vieira F.G."/>
            <person name="Vilella A.J."/>
            <person name="Villasante A."/>
            <person name="Walenz B."/>
            <person name="Wang J."/>
            <person name="Wasserman M."/>
            <person name="Watts T."/>
            <person name="Wilson D."/>
            <person name="Wilson R.K."/>
            <person name="Wing R.A."/>
            <person name="Wolfner M.F."/>
            <person name="Wong A."/>
            <person name="Wong G.K."/>
            <person name="Wu C.I."/>
            <person name="Wu G."/>
            <person name="Yamamoto D."/>
            <person name="Yang H.P."/>
            <person name="Yang S.P."/>
            <person name="Yorke J.A."/>
            <person name="Yoshida K."/>
            <person name="Zdobnov E."/>
            <person name="Zhang P."/>
            <person name="Zhang Y."/>
            <person name="Zimin A.V."/>
            <person name="Baldwin J."/>
            <person name="Abdouelleil A."/>
            <person name="Abdulkadir J."/>
            <person name="Abebe A."/>
            <person name="Abera B."/>
            <person name="Abreu J."/>
            <person name="Acer S.C."/>
            <person name="Aftuck L."/>
            <person name="Alexander A."/>
            <person name="An P."/>
            <person name="Anderson E."/>
            <person name="Anderson S."/>
            <person name="Arachi H."/>
            <person name="Azer M."/>
            <person name="Bachantsang P."/>
            <person name="Barry A."/>
            <person name="Bayul T."/>
            <person name="Berlin A."/>
            <person name="Bessette D."/>
            <person name="Bloom T."/>
            <person name="Blye J."/>
            <person name="Boguslavskiy L."/>
            <person name="Bonnet C."/>
            <person name="Boukhgalter B."/>
            <person name="Bourzgui I."/>
            <person name="Brown A."/>
            <person name="Cahill P."/>
            <person name="Channer S."/>
            <person name="Cheshatsang Y."/>
            <person name="Chuda L."/>
            <person name="Citroen M."/>
            <person name="Collymore A."/>
            <person name="Cooke P."/>
            <person name="Costello M."/>
            <person name="D'Aco K."/>
            <person name="Daza R."/>
            <person name="De Haan G."/>
            <person name="DeGray S."/>
            <person name="DeMaso C."/>
            <person name="Dhargay N."/>
            <person name="Dooley K."/>
            <person name="Dooley E."/>
            <person name="Doricent M."/>
            <person name="Dorje P."/>
            <person name="Dorjee K."/>
            <person name="Dupes A."/>
            <person name="Elong R."/>
            <person name="Falk J."/>
            <person name="Farina A."/>
            <person name="Faro S."/>
            <person name="Ferguson D."/>
            <person name="Fisher S."/>
            <person name="Foley C.D."/>
            <person name="Franke A."/>
            <person name="Friedrich D."/>
            <person name="Gadbois L."/>
            <person name="Gearin G."/>
            <person name="Gearin C.R."/>
            <person name="Giannoukos G."/>
            <person name="Goode T."/>
            <person name="Graham J."/>
            <person name="Grandbois E."/>
            <person name="Grewal S."/>
            <person name="Gyaltsen K."/>
            <person name="Hafez N."/>
            <person name="Hagos B."/>
            <person name="Hall J."/>
            <person name="Henson C."/>
            <person name="Hollinger A."/>
            <person name="Honan T."/>
            <person name="Huard M.D."/>
            <person name="Hughes L."/>
            <person name="Hurhula B."/>
            <person name="Husby M.E."/>
            <person name="Kamat A."/>
            <person name="Kanga B."/>
            <person name="Kashin S."/>
            <person name="Khazanovich D."/>
            <person name="Kisner P."/>
            <person name="Lance K."/>
            <person name="Lara M."/>
            <person name="Lee W."/>
            <person name="Lennon N."/>
            <person name="Letendre F."/>
            <person name="LeVine R."/>
            <person name="Lipovsky A."/>
            <person name="Liu X."/>
            <person name="Liu J."/>
            <person name="Liu S."/>
            <person name="Lokyitsang T."/>
            <person name="Lokyitsang Y."/>
            <person name="Lubonja R."/>
            <person name="Lui A."/>
            <person name="MacDonald P."/>
            <person name="Magnisalis V."/>
            <person name="Maru K."/>
            <person name="Matthews C."/>
            <person name="McCusker W."/>
            <person name="McDonough S."/>
            <person name="Mehta T."/>
            <person name="Meldrim J."/>
            <person name="Meneus L."/>
            <person name="Mihai O."/>
            <person name="Mihalev A."/>
            <person name="Mihova T."/>
            <person name="Mittelman R."/>
            <person name="Mlenga V."/>
            <person name="Montmayeur A."/>
            <person name="Mulrain L."/>
            <person name="Navidi A."/>
            <person name="Naylor J."/>
            <person name="Negash T."/>
            <person name="Nguyen T."/>
            <person name="Nguyen N."/>
            <person name="Nicol R."/>
            <person name="Norbu C."/>
            <person name="Norbu N."/>
            <person name="Novod N."/>
            <person name="O'Neill B."/>
            <person name="Osman S."/>
            <person name="Markiewicz E."/>
            <person name="Oyono O.L."/>
            <person name="Patti C."/>
            <person name="Phunkhang P."/>
            <person name="Pierre F."/>
            <person name="Priest M."/>
            <person name="Raghuraman S."/>
            <person name="Rege F."/>
            <person name="Reyes R."/>
            <person name="Rise C."/>
            <person name="Rogov P."/>
            <person name="Ross K."/>
            <person name="Ryan E."/>
            <person name="Settipalli S."/>
            <person name="Shea T."/>
            <person name="Sherpa N."/>
            <person name="Shi L."/>
            <person name="Shih D."/>
            <person name="Sparrow T."/>
            <person name="Spaulding J."/>
            <person name="Stalker J."/>
            <person name="Stange-Thomann N."/>
            <person name="Stavropoulos S."/>
            <person name="Stone C."/>
            <person name="Strader C."/>
            <person name="Tesfaye S."/>
            <person name="Thomson T."/>
            <person name="Thoulutsang Y."/>
            <person name="Thoulutsang D."/>
            <person name="Topham K."/>
            <person name="Topping I."/>
            <person name="Tsamla T."/>
            <person name="Vassiliev H."/>
            <person name="Vo A."/>
            <person name="Wangchuk T."/>
            <person name="Wangdi T."/>
            <person name="Weiand M."/>
            <person name="Wilkinson J."/>
            <person name="Wilson A."/>
            <person name="Yadav S."/>
            <person name="Young G."/>
            <person name="Yu Q."/>
            <person name="Zembek L."/>
            <person name="Zhong D."/>
            <person name="Zimmer A."/>
            <person name="Zwirko Z."/>
            <person name="Jaffe D.B."/>
            <person name="Alvarez P."/>
            <person name="Brockman W."/>
            <person name="Butler J."/>
            <person name="Chin C."/>
            <person name="Gnerre S."/>
            <person name="Grabherr M."/>
            <person name="Kleber M."/>
            <person name="Mauceli E."/>
            <person name="MacCallum I."/>
        </authorList>
    </citation>
    <scope>NUCLEOTIDE SEQUENCE [LARGE SCALE GENOMIC DNA]</scope>
    <source>
        <strain evidence="2">Rob3c / Tucson 14021-0248.25</strain>
    </source>
</reference>
<dbReference type="Proteomes" id="UP000001292">
    <property type="component" value="Unassembled WGS sequence"/>
</dbReference>
<dbReference type="EMBL" id="CH480833">
    <property type="protein sequence ID" value="EDW46358.1"/>
    <property type="molecule type" value="Genomic_DNA"/>
</dbReference>